<reference evidence="2" key="1">
    <citation type="journal article" date="2022" name="Mol. Ecol. Resour.">
        <title>The genomes of chicory, endive, great burdock and yacon provide insights into Asteraceae palaeo-polyploidization history and plant inulin production.</title>
        <authorList>
            <person name="Fan W."/>
            <person name="Wang S."/>
            <person name="Wang H."/>
            <person name="Wang A."/>
            <person name="Jiang F."/>
            <person name="Liu H."/>
            <person name="Zhao H."/>
            <person name="Xu D."/>
            <person name="Zhang Y."/>
        </authorList>
    </citation>
    <scope>NUCLEOTIDE SEQUENCE [LARGE SCALE GENOMIC DNA]</scope>
    <source>
        <strain evidence="2">cv. Yunnan</strain>
    </source>
</reference>
<dbReference type="Proteomes" id="UP001056120">
    <property type="component" value="Linkage Group LG07"/>
</dbReference>
<dbReference type="EMBL" id="CM042024">
    <property type="protein sequence ID" value="KAI3810966.1"/>
    <property type="molecule type" value="Genomic_DNA"/>
</dbReference>
<sequence length="112" mass="12886">MSYRCAPLNQYVYADGSICLDILQNQWSPIYDVPAILTSIQSLFCDLNPNSPALYCYIMSTFKRPSYGSQAYASYCLICLFSSVIYSTTLVELLSYVTLGRRCFRFWMESME</sequence>
<comment type="caution">
    <text evidence="1">The sequence shown here is derived from an EMBL/GenBank/DDBJ whole genome shotgun (WGS) entry which is preliminary data.</text>
</comment>
<reference evidence="1 2" key="2">
    <citation type="journal article" date="2022" name="Mol. Ecol. Resour.">
        <title>The genomes of chicory, endive, great burdock and yacon provide insights into Asteraceae paleo-polyploidization history and plant inulin production.</title>
        <authorList>
            <person name="Fan W."/>
            <person name="Wang S."/>
            <person name="Wang H."/>
            <person name="Wang A."/>
            <person name="Jiang F."/>
            <person name="Liu H."/>
            <person name="Zhao H."/>
            <person name="Xu D."/>
            <person name="Zhang Y."/>
        </authorList>
    </citation>
    <scope>NUCLEOTIDE SEQUENCE [LARGE SCALE GENOMIC DNA]</scope>
    <source>
        <strain evidence="2">cv. Yunnan</strain>
        <tissue evidence="1">Leaves</tissue>
    </source>
</reference>
<proteinExistence type="predicted"/>
<keyword evidence="2" id="KW-1185">Reference proteome</keyword>
<accession>A0ACB9IT19</accession>
<evidence type="ECO:0000313" key="1">
    <source>
        <dbReference type="EMBL" id="KAI3810966.1"/>
    </source>
</evidence>
<organism evidence="1 2">
    <name type="scientific">Smallanthus sonchifolius</name>
    <dbReference type="NCBI Taxonomy" id="185202"/>
    <lineage>
        <taxon>Eukaryota</taxon>
        <taxon>Viridiplantae</taxon>
        <taxon>Streptophyta</taxon>
        <taxon>Embryophyta</taxon>
        <taxon>Tracheophyta</taxon>
        <taxon>Spermatophyta</taxon>
        <taxon>Magnoliopsida</taxon>
        <taxon>eudicotyledons</taxon>
        <taxon>Gunneridae</taxon>
        <taxon>Pentapetalae</taxon>
        <taxon>asterids</taxon>
        <taxon>campanulids</taxon>
        <taxon>Asterales</taxon>
        <taxon>Asteraceae</taxon>
        <taxon>Asteroideae</taxon>
        <taxon>Heliantheae alliance</taxon>
        <taxon>Millerieae</taxon>
        <taxon>Smallanthus</taxon>
    </lineage>
</organism>
<protein>
    <submittedName>
        <fullName evidence="1">Uncharacterized protein</fullName>
    </submittedName>
</protein>
<evidence type="ECO:0000313" key="2">
    <source>
        <dbReference type="Proteomes" id="UP001056120"/>
    </source>
</evidence>
<name>A0ACB9IT19_9ASTR</name>
<gene>
    <name evidence="1" type="ORF">L1987_20668</name>
</gene>